<dbReference type="RefSeq" id="WP_344227457.1">
    <property type="nucleotide sequence ID" value="NZ_BAAARI010000007.1"/>
</dbReference>
<keyword evidence="13" id="KW-1185">Reference proteome</keyword>
<dbReference type="CDD" id="cd16841">
    <property type="entry name" value="RraA_family"/>
    <property type="match status" value="1"/>
</dbReference>
<dbReference type="InterPro" id="IPR036704">
    <property type="entry name" value="RraA/RraA-like_sf"/>
</dbReference>
<evidence type="ECO:0000256" key="7">
    <source>
        <dbReference type="ARBA" id="ARBA00016549"/>
    </source>
</evidence>
<evidence type="ECO:0000256" key="10">
    <source>
        <dbReference type="ARBA" id="ARBA00032305"/>
    </source>
</evidence>
<sequence length="235" mass="24226">MSPHVVVTDIARADADLVDAFAALGSATVHEALGRTGYAGSAIRPIQQGAAIAGSAVTVLTAPGDNLMVHVAIEQARAGDVIVVVATGPSPFGHIGELMATQMQVKGVRGYVTSAGVRDTAELRAMGFPAWSRYVSAQGCLRDSPGSVNVPVVLEGVVVEPGDIVVADDDGVTIVPRMRAATVLDAARSRAAREATNRAKYEAGASSMDINGLRPVIAELGIAYVPQAERRDADS</sequence>
<gene>
    <name evidence="12" type="ORF">GCM10009862_10200</name>
</gene>
<evidence type="ECO:0000256" key="9">
    <source>
        <dbReference type="ARBA" id="ARBA00030169"/>
    </source>
</evidence>
<comment type="similarity">
    <text evidence="3">Belongs to the class II aldolase/RraA-like family.</text>
</comment>
<dbReference type="PANTHER" id="PTHR33254:SF16">
    <property type="entry name" value="BLR3842 PROTEIN"/>
    <property type="match status" value="1"/>
</dbReference>
<comment type="cofactor">
    <cofactor evidence="2">
        <name>a divalent metal cation</name>
        <dbReference type="ChEBI" id="CHEBI:60240"/>
    </cofactor>
</comment>
<evidence type="ECO:0000256" key="11">
    <source>
        <dbReference type="ARBA" id="ARBA00047973"/>
    </source>
</evidence>
<dbReference type="EMBL" id="BAAARI010000007">
    <property type="protein sequence ID" value="GAA2573281.1"/>
    <property type="molecule type" value="Genomic_DNA"/>
</dbReference>
<dbReference type="PANTHER" id="PTHR33254">
    <property type="entry name" value="4-HYDROXY-4-METHYL-2-OXOGLUTARATE ALDOLASE 3-RELATED"/>
    <property type="match status" value="1"/>
</dbReference>
<comment type="catalytic activity">
    <reaction evidence="1">
        <text>4-hydroxy-4-methyl-2-oxoglutarate = 2 pyruvate</text>
        <dbReference type="Rhea" id="RHEA:22748"/>
        <dbReference type="ChEBI" id="CHEBI:15361"/>
        <dbReference type="ChEBI" id="CHEBI:58276"/>
        <dbReference type="EC" id="4.1.3.17"/>
    </reaction>
</comment>
<dbReference type="EC" id="4.1.3.17" evidence="5"/>
<dbReference type="Pfam" id="PF03737">
    <property type="entry name" value="RraA-like"/>
    <property type="match status" value="1"/>
</dbReference>
<dbReference type="Proteomes" id="UP001500274">
    <property type="component" value="Unassembled WGS sequence"/>
</dbReference>
<comment type="caution">
    <text evidence="12">The sequence shown here is derived from an EMBL/GenBank/DDBJ whole genome shotgun (WGS) entry which is preliminary data.</text>
</comment>
<evidence type="ECO:0000256" key="5">
    <source>
        <dbReference type="ARBA" id="ARBA00012213"/>
    </source>
</evidence>
<dbReference type="EC" id="4.1.1.112" evidence="6"/>
<dbReference type="InterPro" id="IPR005493">
    <property type="entry name" value="RraA/RraA-like"/>
</dbReference>
<accession>A0ABN3PAF4</accession>
<comment type="function">
    <text evidence="8">Catalyzes the aldol cleavage of 4-hydroxy-4-methyl-2-oxoglutarate (HMG) into 2 molecules of pyruvate. Also contains a secondary oxaloacetate (OAA) decarboxylase activity due to the common pyruvate enolate transition state formed following C-C bond cleavage in the retro-aldol and decarboxylation reactions.</text>
</comment>
<evidence type="ECO:0000256" key="6">
    <source>
        <dbReference type="ARBA" id="ARBA00012947"/>
    </source>
</evidence>
<evidence type="ECO:0000256" key="4">
    <source>
        <dbReference type="ARBA" id="ARBA00011233"/>
    </source>
</evidence>
<protein>
    <recommendedName>
        <fullName evidence="7">Putative 4-hydroxy-4-methyl-2-oxoglutarate aldolase</fullName>
        <ecNumber evidence="6">4.1.1.112</ecNumber>
        <ecNumber evidence="5">4.1.3.17</ecNumber>
    </recommendedName>
    <alternativeName>
        <fullName evidence="10">Oxaloacetate decarboxylase</fullName>
    </alternativeName>
    <alternativeName>
        <fullName evidence="9">RraA-like protein</fullName>
    </alternativeName>
</protein>
<name>A0ABN3PAF4_9MICO</name>
<evidence type="ECO:0000256" key="3">
    <source>
        <dbReference type="ARBA" id="ARBA00008621"/>
    </source>
</evidence>
<evidence type="ECO:0000256" key="2">
    <source>
        <dbReference type="ARBA" id="ARBA00001968"/>
    </source>
</evidence>
<dbReference type="SUPFAM" id="SSF89562">
    <property type="entry name" value="RraA-like"/>
    <property type="match status" value="1"/>
</dbReference>
<reference evidence="12 13" key="1">
    <citation type="journal article" date="2019" name="Int. J. Syst. Evol. Microbiol.">
        <title>The Global Catalogue of Microorganisms (GCM) 10K type strain sequencing project: providing services to taxonomists for standard genome sequencing and annotation.</title>
        <authorList>
            <consortium name="The Broad Institute Genomics Platform"/>
            <consortium name="The Broad Institute Genome Sequencing Center for Infectious Disease"/>
            <person name="Wu L."/>
            <person name="Ma J."/>
        </authorList>
    </citation>
    <scope>NUCLEOTIDE SEQUENCE [LARGE SCALE GENOMIC DNA]</scope>
    <source>
        <strain evidence="12 13">JCM 16365</strain>
    </source>
</reference>
<comment type="catalytic activity">
    <reaction evidence="11">
        <text>oxaloacetate + H(+) = pyruvate + CO2</text>
        <dbReference type="Rhea" id="RHEA:15641"/>
        <dbReference type="ChEBI" id="CHEBI:15361"/>
        <dbReference type="ChEBI" id="CHEBI:15378"/>
        <dbReference type="ChEBI" id="CHEBI:16452"/>
        <dbReference type="ChEBI" id="CHEBI:16526"/>
        <dbReference type="EC" id="4.1.1.112"/>
    </reaction>
</comment>
<evidence type="ECO:0000313" key="12">
    <source>
        <dbReference type="EMBL" id="GAA2573281.1"/>
    </source>
</evidence>
<comment type="subunit">
    <text evidence="4">Homotrimer.</text>
</comment>
<evidence type="ECO:0000313" key="13">
    <source>
        <dbReference type="Proteomes" id="UP001500274"/>
    </source>
</evidence>
<organism evidence="12 13">
    <name type="scientific">Microbacterium binotii</name>
    <dbReference type="NCBI Taxonomy" id="462710"/>
    <lineage>
        <taxon>Bacteria</taxon>
        <taxon>Bacillati</taxon>
        <taxon>Actinomycetota</taxon>
        <taxon>Actinomycetes</taxon>
        <taxon>Micrococcales</taxon>
        <taxon>Microbacteriaceae</taxon>
        <taxon>Microbacterium</taxon>
    </lineage>
</organism>
<dbReference type="Gene3D" id="3.50.30.40">
    <property type="entry name" value="Ribonuclease E inhibitor RraA/RraA-like"/>
    <property type="match status" value="1"/>
</dbReference>
<dbReference type="NCBIfam" id="NF006731">
    <property type="entry name" value="PRK09262.1"/>
    <property type="match status" value="1"/>
</dbReference>
<proteinExistence type="inferred from homology"/>
<evidence type="ECO:0000256" key="1">
    <source>
        <dbReference type="ARBA" id="ARBA00001342"/>
    </source>
</evidence>
<evidence type="ECO:0000256" key="8">
    <source>
        <dbReference type="ARBA" id="ARBA00025046"/>
    </source>
</evidence>